<accession>A0A0M2PNB3</accession>
<evidence type="ECO:0000313" key="3">
    <source>
        <dbReference type="Proteomes" id="UP000034681"/>
    </source>
</evidence>
<feature type="transmembrane region" description="Helical" evidence="1">
    <location>
        <begin position="114"/>
        <end position="132"/>
    </location>
</feature>
<keyword evidence="1" id="KW-0812">Transmembrane</keyword>
<keyword evidence="1" id="KW-1133">Transmembrane helix</keyword>
<evidence type="ECO:0000256" key="1">
    <source>
        <dbReference type="SAM" id="Phobius"/>
    </source>
</evidence>
<dbReference type="EMBL" id="AJTX02000010">
    <property type="protein sequence ID" value="KKI98105.1"/>
    <property type="molecule type" value="Genomic_DNA"/>
</dbReference>
<proteinExistence type="predicted"/>
<sequence>MLQSSTPRLPDRDRIDQADRLSRPNATATMKKRQISDLVSNPTTFFFGSVVILLVISVSGVILFHWSEVVKKATLGFWVIVPPCWFWYEFCFLYERKNTPFPEDFEKFKYGQELSRNLWLAISAALLLLYFGKLPGF</sequence>
<evidence type="ECO:0000313" key="2">
    <source>
        <dbReference type="EMBL" id="KKI98105.1"/>
    </source>
</evidence>
<keyword evidence="3" id="KW-1185">Reference proteome</keyword>
<keyword evidence="1" id="KW-0472">Membrane</keyword>
<dbReference type="Proteomes" id="UP000034681">
    <property type="component" value="Unassembled WGS sequence"/>
</dbReference>
<protein>
    <submittedName>
        <fullName evidence="2">Uncharacterized protein</fullName>
    </submittedName>
</protein>
<name>A0A0M2PNB3_PROHO</name>
<organism evidence="2 3">
    <name type="scientific">Prochlorothrix hollandica PCC 9006 = CALU 1027</name>
    <dbReference type="NCBI Taxonomy" id="317619"/>
    <lineage>
        <taxon>Bacteria</taxon>
        <taxon>Bacillati</taxon>
        <taxon>Cyanobacteriota</taxon>
        <taxon>Cyanophyceae</taxon>
        <taxon>Prochlorotrichales</taxon>
        <taxon>Prochlorotrichaceae</taxon>
        <taxon>Prochlorothrix</taxon>
    </lineage>
</organism>
<dbReference type="RefSeq" id="WP_017713247.1">
    <property type="nucleotide sequence ID" value="NZ_KB235939.1"/>
</dbReference>
<feature type="transmembrane region" description="Helical" evidence="1">
    <location>
        <begin position="38"/>
        <end position="63"/>
    </location>
</feature>
<dbReference type="AlphaFoldDB" id="A0A0M2PNB3"/>
<comment type="caution">
    <text evidence="2">The sequence shown here is derived from an EMBL/GenBank/DDBJ whole genome shotgun (WGS) entry which is preliminary data.</text>
</comment>
<feature type="transmembrane region" description="Helical" evidence="1">
    <location>
        <begin position="75"/>
        <end position="94"/>
    </location>
</feature>
<reference evidence="2" key="1">
    <citation type="submission" date="2012-04" db="EMBL/GenBank/DDBJ databases">
        <authorList>
            <person name="Borisov I.G."/>
            <person name="Ivanikova N.V."/>
            <person name="Pinevich A.V."/>
        </authorList>
    </citation>
    <scope>NUCLEOTIDE SEQUENCE</scope>
    <source>
        <strain evidence="2">CALU 1027</strain>
    </source>
</reference>
<gene>
    <name evidence="2" type="ORF">PROH_20550</name>
</gene>